<comment type="caution">
    <text evidence="10">The sequence shown here is derived from an EMBL/GenBank/DDBJ whole genome shotgun (WGS) entry which is preliminary data.</text>
</comment>
<dbReference type="InterPro" id="IPR029052">
    <property type="entry name" value="Metallo-depent_PP-like"/>
</dbReference>
<reference evidence="10 11" key="1">
    <citation type="submission" date="2019-08" db="EMBL/GenBank/DDBJ databases">
        <title>In-depth cultivation of the pig gut microbiome towards novel bacterial diversity and tailored functional studies.</title>
        <authorList>
            <person name="Wylensek D."/>
            <person name="Hitch T.C.A."/>
            <person name="Clavel T."/>
        </authorList>
    </citation>
    <scope>NUCLEOTIDE SEQUENCE [LARGE SCALE GENOMIC DNA]</scope>
    <source>
        <strain evidence="10 11">WCA-693-APC-MOT-I</strain>
    </source>
</reference>
<dbReference type="InterPro" id="IPR004843">
    <property type="entry name" value="Calcineurin-like_PHP"/>
</dbReference>
<dbReference type="PANTHER" id="PTHR30337">
    <property type="entry name" value="COMPONENT OF ATP-DEPENDENT DSDNA EXONUCLEASE"/>
    <property type="match status" value="1"/>
</dbReference>
<dbReference type="CDD" id="cd00840">
    <property type="entry name" value="MPP_Mre11_N"/>
    <property type="match status" value="1"/>
</dbReference>
<evidence type="ECO:0000259" key="8">
    <source>
        <dbReference type="Pfam" id="PF00149"/>
    </source>
</evidence>
<dbReference type="Proteomes" id="UP000482209">
    <property type="component" value="Unassembled WGS sequence"/>
</dbReference>
<sequence length="385" mass="43890">MKWIHIGDVHIGKYVHEFSMLKDQEYILNQIITIAEKEKADGIIIAGDVYDRSIPPAEAVSVLDSFLTKLIEKHIKVCMISGNHDSPERIGFAGEILDKSGLYIANTAKNGIKKVCFDDEFGAVNIYLLPFARPAVMKYWLGEENGKEMNYEACIKKMIENCEINQNERNILVTHHFVIKGAEIPLCSDSEQSVFVGGTEQVDGEIFDCFDYVALGHIHRPQKVGRDTMRYCGSPLKYSFSEAGHEKSVTVVELKEKGDLVIKKVPLKPLHDMRIIKGKLKDLLAEDVVALADCNDYIQAVLTDEEVLFEPMDKLRSVYPNIMQMVKETNTERKNLRSECFAKAEKKSSMELYKEFYRIVTEQELDERREAILTKIIQNVAEEEL</sequence>
<protein>
    <recommendedName>
        <fullName evidence="3 7">Nuclease SbcCD subunit D</fullName>
    </recommendedName>
</protein>
<evidence type="ECO:0000256" key="1">
    <source>
        <dbReference type="ARBA" id="ARBA00010555"/>
    </source>
</evidence>
<dbReference type="GO" id="GO:0006310">
    <property type="term" value="P:DNA recombination"/>
    <property type="evidence" value="ECO:0007669"/>
    <property type="project" value="UniProtKB-KW"/>
</dbReference>
<dbReference type="RefSeq" id="WP_154516527.1">
    <property type="nucleotide sequence ID" value="NZ_VUMT01000002.1"/>
</dbReference>
<dbReference type="InterPro" id="IPR026843">
    <property type="entry name" value="SbcD_C"/>
</dbReference>
<evidence type="ECO:0000256" key="5">
    <source>
        <dbReference type="ARBA" id="ARBA00022801"/>
    </source>
</evidence>
<comment type="similarity">
    <text evidence="1 7">Belongs to the SbcD family.</text>
</comment>
<dbReference type="InterPro" id="IPR041796">
    <property type="entry name" value="Mre11_N"/>
</dbReference>
<name>A0A6L5XVD3_9FIRM</name>
<dbReference type="InterPro" id="IPR004593">
    <property type="entry name" value="SbcD"/>
</dbReference>
<evidence type="ECO:0000256" key="4">
    <source>
        <dbReference type="ARBA" id="ARBA00022722"/>
    </source>
</evidence>
<dbReference type="Pfam" id="PF12320">
    <property type="entry name" value="SbcD_C"/>
    <property type="match status" value="1"/>
</dbReference>
<gene>
    <name evidence="7" type="primary">sbcD</name>
    <name evidence="10" type="ORF">FYJ58_02035</name>
</gene>
<feature type="domain" description="Calcineurin-like phosphoesterase" evidence="8">
    <location>
        <begin position="1"/>
        <end position="221"/>
    </location>
</feature>
<evidence type="ECO:0000259" key="9">
    <source>
        <dbReference type="Pfam" id="PF12320"/>
    </source>
</evidence>
<dbReference type="SUPFAM" id="SSF56300">
    <property type="entry name" value="Metallo-dependent phosphatases"/>
    <property type="match status" value="1"/>
</dbReference>
<comment type="subunit">
    <text evidence="2 7">Heterodimer of SbcC and SbcD.</text>
</comment>
<dbReference type="NCBIfam" id="TIGR00619">
    <property type="entry name" value="sbcd"/>
    <property type="match status" value="1"/>
</dbReference>
<dbReference type="Pfam" id="PF00149">
    <property type="entry name" value="Metallophos"/>
    <property type="match status" value="1"/>
</dbReference>
<keyword evidence="4 7" id="KW-0540">Nuclease</keyword>
<dbReference type="GO" id="GO:0004519">
    <property type="term" value="F:endonuclease activity"/>
    <property type="evidence" value="ECO:0007669"/>
    <property type="project" value="UniProtKB-KW"/>
</dbReference>
<keyword evidence="5 7" id="KW-0378">Hydrolase</keyword>
<dbReference type="GO" id="GO:0006260">
    <property type="term" value="P:DNA replication"/>
    <property type="evidence" value="ECO:0007669"/>
    <property type="project" value="UniProtKB-KW"/>
</dbReference>
<evidence type="ECO:0000313" key="11">
    <source>
        <dbReference type="Proteomes" id="UP000482209"/>
    </source>
</evidence>
<feature type="domain" description="Nuclease SbcCD subunit D C-terminal" evidence="9">
    <location>
        <begin position="270"/>
        <end position="358"/>
    </location>
</feature>
<keyword evidence="6 7" id="KW-0269">Exonuclease</keyword>
<dbReference type="GO" id="GO:0008408">
    <property type="term" value="F:3'-5' exonuclease activity"/>
    <property type="evidence" value="ECO:0007669"/>
    <property type="project" value="InterPro"/>
</dbReference>
<dbReference type="PANTHER" id="PTHR30337:SF0">
    <property type="entry name" value="NUCLEASE SBCCD SUBUNIT D"/>
    <property type="match status" value="1"/>
</dbReference>
<keyword evidence="7" id="KW-0255">Endonuclease</keyword>
<organism evidence="10 11">
    <name type="scientific">Velocimicrobium porci</name>
    <dbReference type="NCBI Taxonomy" id="2606634"/>
    <lineage>
        <taxon>Bacteria</taxon>
        <taxon>Bacillati</taxon>
        <taxon>Bacillota</taxon>
        <taxon>Clostridia</taxon>
        <taxon>Lachnospirales</taxon>
        <taxon>Lachnospiraceae</taxon>
        <taxon>Velocimicrobium</taxon>
    </lineage>
</organism>
<accession>A0A6L5XVD3</accession>
<evidence type="ECO:0000256" key="6">
    <source>
        <dbReference type="ARBA" id="ARBA00022839"/>
    </source>
</evidence>
<dbReference type="InterPro" id="IPR050535">
    <property type="entry name" value="DNA_Repair-Maintenance_Comp"/>
</dbReference>
<comment type="function">
    <text evidence="7">SbcCD cleaves DNA hairpin structures. These structures can inhibit DNA replication and are intermediates in certain DNA recombination reactions. The complex acts as a 3'-&gt;5' double strand exonuclease that can open hairpins. It also has a 5' single-strand endonuclease activity.</text>
</comment>
<proteinExistence type="inferred from homology"/>
<dbReference type="AlphaFoldDB" id="A0A6L5XVD3"/>
<dbReference type="EMBL" id="VUMT01000002">
    <property type="protein sequence ID" value="MSS62672.1"/>
    <property type="molecule type" value="Genomic_DNA"/>
</dbReference>
<evidence type="ECO:0000256" key="3">
    <source>
        <dbReference type="ARBA" id="ARBA00013365"/>
    </source>
</evidence>
<keyword evidence="11" id="KW-1185">Reference proteome</keyword>
<evidence type="ECO:0000313" key="10">
    <source>
        <dbReference type="EMBL" id="MSS62672.1"/>
    </source>
</evidence>
<keyword evidence="7" id="KW-0235">DNA replication</keyword>
<keyword evidence="7" id="KW-0233">DNA recombination</keyword>
<evidence type="ECO:0000256" key="7">
    <source>
        <dbReference type="RuleBase" id="RU363069"/>
    </source>
</evidence>
<dbReference type="Gene3D" id="3.60.21.10">
    <property type="match status" value="1"/>
</dbReference>
<evidence type="ECO:0000256" key="2">
    <source>
        <dbReference type="ARBA" id="ARBA00011322"/>
    </source>
</evidence>